<evidence type="ECO:0000313" key="2">
    <source>
        <dbReference type="Proteomes" id="UP000017836"/>
    </source>
</evidence>
<sequence length="127" mass="14352">MAGSKRGSDSGVLGYTKLKFFAAILKLWRGKKRKSCGFSKEKVKEREERKEEVGIEKEEIGGWNLQRAVKELHFGEADERRRAADEIKMIAKENSELKKSLVALSVIPTLVVMNRTSQSRGSRLSVL</sequence>
<dbReference type="AlphaFoldDB" id="W1PZR2"/>
<dbReference type="EMBL" id="KI392560">
    <property type="protein sequence ID" value="ERN13918.1"/>
    <property type="molecule type" value="Genomic_DNA"/>
</dbReference>
<accession>W1PZR2</accession>
<dbReference type="Gramene" id="ERN13918">
    <property type="protein sequence ID" value="ERN13918"/>
    <property type="gene ID" value="AMTR_s00021p00109450"/>
</dbReference>
<name>W1PZR2_AMBTC</name>
<protein>
    <submittedName>
        <fullName evidence="1">Uncharacterized protein</fullName>
    </submittedName>
</protein>
<dbReference type="PANTHER" id="PTHR46700">
    <property type="entry name" value="ARM REPEAT SUPERFAMILY PROTEIN"/>
    <property type="match status" value="1"/>
</dbReference>
<dbReference type="Proteomes" id="UP000017836">
    <property type="component" value="Unassembled WGS sequence"/>
</dbReference>
<organism evidence="1 2">
    <name type="scientific">Amborella trichopoda</name>
    <dbReference type="NCBI Taxonomy" id="13333"/>
    <lineage>
        <taxon>Eukaryota</taxon>
        <taxon>Viridiplantae</taxon>
        <taxon>Streptophyta</taxon>
        <taxon>Embryophyta</taxon>
        <taxon>Tracheophyta</taxon>
        <taxon>Spermatophyta</taxon>
        <taxon>Magnoliopsida</taxon>
        <taxon>Amborellales</taxon>
        <taxon>Amborellaceae</taxon>
        <taxon>Amborella</taxon>
    </lineage>
</organism>
<evidence type="ECO:0000313" key="1">
    <source>
        <dbReference type="EMBL" id="ERN13918.1"/>
    </source>
</evidence>
<dbReference type="HOGENOM" id="CLU_1973485_0_0_1"/>
<keyword evidence="2" id="KW-1185">Reference proteome</keyword>
<reference evidence="2" key="1">
    <citation type="journal article" date="2013" name="Science">
        <title>The Amborella genome and the evolution of flowering plants.</title>
        <authorList>
            <consortium name="Amborella Genome Project"/>
        </authorList>
    </citation>
    <scope>NUCLEOTIDE SEQUENCE [LARGE SCALE GENOMIC DNA]</scope>
</reference>
<proteinExistence type="predicted"/>
<dbReference type="PANTHER" id="PTHR46700:SF1">
    <property type="entry name" value="ARM REPEAT SUPERFAMILY PROTEIN"/>
    <property type="match status" value="1"/>
</dbReference>
<gene>
    <name evidence="1" type="ORF">AMTR_s00021p00109450</name>
</gene>